<name>A0A086T3Q4_HAPC1</name>
<dbReference type="AlphaFoldDB" id="A0A086T3Q4"/>
<evidence type="ECO:0000256" key="1">
    <source>
        <dbReference type="SAM" id="Coils"/>
    </source>
</evidence>
<gene>
    <name evidence="2" type="ORF">ACRE_052430</name>
</gene>
<keyword evidence="1" id="KW-0175">Coiled coil</keyword>
<dbReference type="Proteomes" id="UP000029964">
    <property type="component" value="Unassembled WGS sequence"/>
</dbReference>
<proteinExistence type="predicted"/>
<keyword evidence="3" id="KW-1185">Reference proteome</keyword>
<reference evidence="3" key="1">
    <citation type="journal article" date="2014" name="Genome Announc.">
        <title>Genome sequence and annotation of Acremonium chrysogenum, producer of the beta-lactam antibiotic cephalosporin C.</title>
        <authorList>
            <person name="Terfehr D."/>
            <person name="Dahlmann T.A."/>
            <person name="Specht T."/>
            <person name="Zadra I."/>
            <person name="Kuernsteiner H."/>
            <person name="Kueck U."/>
        </authorList>
    </citation>
    <scope>NUCLEOTIDE SEQUENCE [LARGE SCALE GENOMIC DNA]</scope>
    <source>
        <strain evidence="3">ATCC 11550 / CBS 779.69 / DSM 880 / IAM 14645 / JCM 23072 / IMI 49137</strain>
    </source>
</reference>
<feature type="coiled-coil region" evidence="1">
    <location>
        <begin position="54"/>
        <end position="101"/>
    </location>
</feature>
<dbReference type="STRING" id="857340.A0A086T3Q4"/>
<dbReference type="HOGENOM" id="CLU_139299_1_0_1"/>
<evidence type="ECO:0000313" key="2">
    <source>
        <dbReference type="EMBL" id="KFH43986.1"/>
    </source>
</evidence>
<protein>
    <submittedName>
        <fullName evidence="2">Uncharacterized protein</fullName>
    </submittedName>
</protein>
<evidence type="ECO:0000313" key="3">
    <source>
        <dbReference type="Proteomes" id="UP000029964"/>
    </source>
</evidence>
<comment type="caution">
    <text evidence="2">The sequence shown here is derived from an EMBL/GenBank/DDBJ whole genome shotgun (WGS) entry which is preliminary data.</text>
</comment>
<accession>A0A086T3Q4</accession>
<dbReference type="EMBL" id="JPKY01000057">
    <property type="protein sequence ID" value="KFH43986.1"/>
    <property type="molecule type" value="Genomic_DNA"/>
</dbReference>
<dbReference type="OrthoDB" id="5015991at2759"/>
<sequence length="112" mass="13798">MCYFDQTRWMCGYWRWGHFRQQCNKEYRMGETCGLKLVWDTMNEPNVCKLCRDIEKKQRRWDKMSRDVRRWQREGGRPATIERTTGEMEEVAAQIYRLQEEHMQRIQSLAQV</sequence>
<organism evidence="2 3">
    <name type="scientific">Hapsidospora chrysogenum (strain ATCC 11550 / CBS 779.69 / DSM 880 / IAM 14645 / JCM 23072 / IMI 49137)</name>
    <name type="common">Acremonium chrysogenum</name>
    <dbReference type="NCBI Taxonomy" id="857340"/>
    <lineage>
        <taxon>Eukaryota</taxon>
        <taxon>Fungi</taxon>
        <taxon>Dikarya</taxon>
        <taxon>Ascomycota</taxon>
        <taxon>Pezizomycotina</taxon>
        <taxon>Sordariomycetes</taxon>
        <taxon>Hypocreomycetidae</taxon>
        <taxon>Hypocreales</taxon>
        <taxon>Bionectriaceae</taxon>
        <taxon>Hapsidospora</taxon>
    </lineage>
</organism>